<dbReference type="Proteomes" id="UP000504635">
    <property type="component" value="Unplaced"/>
</dbReference>
<reference evidence="2" key="1">
    <citation type="submission" date="2025-08" db="UniProtKB">
        <authorList>
            <consortium name="RefSeq"/>
        </authorList>
    </citation>
    <scope>IDENTIFICATION</scope>
    <source>
        <tissue evidence="2">Gonads</tissue>
    </source>
</reference>
<evidence type="ECO:0000313" key="2">
    <source>
        <dbReference type="RefSeq" id="XP_030761523.1"/>
    </source>
</evidence>
<dbReference type="OrthoDB" id="6627400at2759"/>
<dbReference type="InParanoid" id="A0A6J2YCC7"/>
<accession>A0A6J2YCC7</accession>
<organism evidence="1 2">
    <name type="scientific">Sitophilus oryzae</name>
    <name type="common">Rice weevil</name>
    <name type="synonym">Curculio oryzae</name>
    <dbReference type="NCBI Taxonomy" id="7048"/>
    <lineage>
        <taxon>Eukaryota</taxon>
        <taxon>Metazoa</taxon>
        <taxon>Ecdysozoa</taxon>
        <taxon>Arthropoda</taxon>
        <taxon>Hexapoda</taxon>
        <taxon>Insecta</taxon>
        <taxon>Pterygota</taxon>
        <taxon>Neoptera</taxon>
        <taxon>Endopterygota</taxon>
        <taxon>Coleoptera</taxon>
        <taxon>Polyphaga</taxon>
        <taxon>Cucujiformia</taxon>
        <taxon>Curculionidae</taxon>
        <taxon>Dryophthorinae</taxon>
        <taxon>Sitophilus</taxon>
    </lineage>
</organism>
<protein>
    <submittedName>
        <fullName evidence="2">Uncharacterized protein LOC115886489</fullName>
    </submittedName>
</protein>
<dbReference type="RefSeq" id="XP_030761523.1">
    <property type="nucleotide sequence ID" value="XM_030905663.1"/>
</dbReference>
<dbReference type="AlphaFoldDB" id="A0A6J2YCC7"/>
<sequence length="187" mass="22048">MSWIQDNICGGCTSSEPQMAPIDIVIEERMERQEYSGRTAEESRNRVLEIWCKRWSENRNGKGKWTRTLIKNLECWINREYGEMSYAMSQFLSGHGCFKYYLHKVKLSDSPKCLYGYSDADTVENTLLECNRWTAERKVLYEKLRALKIKISDLVPEMIRSPKNWNSVHTFMETLIDAKEKEARRSN</sequence>
<proteinExistence type="predicted"/>
<evidence type="ECO:0000313" key="1">
    <source>
        <dbReference type="Proteomes" id="UP000504635"/>
    </source>
</evidence>
<dbReference type="GeneID" id="115886489"/>
<keyword evidence="1" id="KW-1185">Reference proteome</keyword>
<gene>
    <name evidence="2" type="primary">LOC115886489</name>
</gene>
<name>A0A6J2YCC7_SITOR</name>
<dbReference type="KEGG" id="soy:115886489"/>